<dbReference type="RefSeq" id="WP_357973544.1">
    <property type="nucleotide sequence ID" value="NZ_JBFAIH010000002.1"/>
</dbReference>
<evidence type="ECO:0000256" key="1">
    <source>
        <dbReference type="RuleBase" id="RU362001"/>
    </source>
</evidence>
<dbReference type="Pfam" id="PF06013">
    <property type="entry name" value="WXG100"/>
    <property type="match status" value="1"/>
</dbReference>
<comment type="similarity">
    <text evidence="1">Belongs to the WXG100 family.</text>
</comment>
<protein>
    <recommendedName>
        <fullName evidence="1">ESAT-6-like protein</fullName>
    </recommendedName>
</protein>
<accession>A0ABV3F2H8</accession>
<dbReference type="NCBIfam" id="TIGR03930">
    <property type="entry name" value="WXG100_ESAT6"/>
    <property type="match status" value="1"/>
</dbReference>
<reference evidence="2 3" key="1">
    <citation type="submission" date="2024-06" db="EMBL/GenBank/DDBJ databases">
        <title>The Natural Products Discovery Center: Release of the First 8490 Sequenced Strains for Exploring Actinobacteria Biosynthetic Diversity.</title>
        <authorList>
            <person name="Kalkreuter E."/>
            <person name="Kautsar S.A."/>
            <person name="Yang D."/>
            <person name="Bader C.D."/>
            <person name="Teijaro C.N."/>
            <person name="Fluegel L."/>
            <person name="Davis C.M."/>
            <person name="Simpson J.R."/>
            <person name="Lauterbach L."/>
            <person name="Steele A.D."/>
            <person name="Gui C."/>
            <person name="Meng S."/>
            <person name="Li G."/>
            <person name="Viehrig K."/>
            <person name="Ye F."/>
            <person name="Su P."/>
            <person name="Kiefer A.F."/>
            <person name="Nichols A."/>
            <person name="Cepeda A.J."/>
            <person name="Yan W."/>
            <person name="Fan B."/>
            <person name="Jiang Y."/>
            <person name="Adhikari A."/>
            <person name="Zheng C.-J."/>
            <person name="Schuster L."/>
            <person name="Cowan T.M."/>
            <person name="Smanski M.J."/>
            <person name="Chevrette M.G."/>
            <person name="De Carvalho L.P.S."/>
            <person name="Shen B."/>
        </authorList>
    </citation>
    <scope>NUCLEOTIDE SEQUENCE [LARGE SCALE GENOMIC DNA]</scope>
    <source>
        <strain evidence="2 3">NPDC050671</strain>
    </source>
</reference>
<organism evidence="2 3">
    <name type="scientific">Nocardia fusca</name>
    <dbReference type="NCBI Taxonomy" id="941183"/>
    <lineage>
        <taxon>Bacteria</taxon>
        <taxon>Bacillati</taxon>
        <taxon>Actinomycetota</taxon>
        <taxon>Actinomycetes</taxon>
        <taxon>Mycobacteriales</taxon>
        <taxon>Nocardiaceae</taxon>
        <taxon>Nocardia</taxon>
    </lineage>
</organism>
<dbReference type="EMBL" id="JBFAIH010000002">
    <property type="protein sequence ID" value="MEV0361914.1"/>
    <property type="molecule type" value="Genomic_DNA"/>
</dbReference>
<dbReference type="SUPFAM" id="SSF140453">
    <property type="entry name" value="EsxAB dimer-like"/>
    <property type="match status" value="1"/>
</dbReference>
<evidence type="ECO:0000313" key="3">
    <source>
        <dbReference type="Proteomes" id="UP001551658"/>
    </source>
</evidence>
<gene>
    <name evidence="2" type="ORF">AB0H72_04350</name>
</gene>
<comment type="caution">
    <text evidence="2">The sequence shown here is derived from an EMBL/GenBank/DDBJ whole genome shotgun (WGS) entry which is preliminary data.</text>
</comment>
<dbReference type="Proteomes" id="UP001551658">
    <property type="component" value="Unassembled WGS sequence"/>
</dbReference>
<dbReference type="InterPro" id="IPR036689">
    <property type="entry name" value="ESAT-6-like_sf"/>
</dbReference>
<keyword evidence="3" id="KW-1185">Reference proteome</keyword>
<name>A0ABV3F2H8_9NOCA</name>
<evidence type="ECO:0000313" key="2">
    <source>
        <dbReference type="EMBL" id="MEV0361914.1"/>
    </source>
</evidence>
<proteinExistence type="inferred from homology"/>
<sequence>MDEKAFQVDLAELEDITSRVGNFVGFLADSLAGLEQRMATLHQTWSGDAAIAQADAFRRWAAGATDVAEGIDAMRQAAVAAHDRYTAAIEANQQMFGR</sequence>
<dbReference type="Gene3D" id="1.10.287.1060">
    <property type="entry name" value="ESAT-6-like"/>
    <property type="match status" value="1"/>
</dbReference>
<dbReference type="InterPro" id="IPR010310">
    <property type="entry name" value="T7SS_ESAT-6-like"/>
</dbReference>